<dbReference type="SUPFAM" id="SSF51230">
    <property type="entry name" value="Single hybrid motif"/>
    <property type="match status" value="1"/>
</dbReference>
<dbReference type="STRING" id="758825.SAMN02982985_03294"/>
<organism evidence="6 7">
    <name type="scientific">Rugamonas rubra</name>
    <dbReference type="NCBI Taxonomy" id="758825"/>
    <lineage>
        <taxon>Bacteria</taxon>
        <taxon>Pseudomonadati</taxon>
        <taxon>Pseudomonadota</taxon>
        <taxon>Betaproteobacteria</taxon>
        <taxon>Burkholderiales</taxon>
        <taxon>Oxalobacteraceae</taxon>
        <taxon>Telluria group</taxon>
        <taxon>Rugamonas</taxon>
    </lineage>
</organism>
<sequence>MAEQNHIFRKVSLERLSSPEQLDVLMRVTSAKGWVALLALCALLAAALAWGVFGSIPTKINGSCILIRPGGVSELAAPGAGRVADISVEVGDTVREGQVVARIERYDALDQIKGSAARLAELRAQQAKLDSDSLREARSQEAYLRSSEQSLDKRIGSGQQTVKALAAKIEVQSRLLEQGLITQQTLLGTRLDYANAQREVEGNRSDILKIGVSRLDADKQRQAERRALAAQIGEAERGLASQMRAANEVSRVLSPYNGRVLEIRLSENAMAGAGTPILTIEQTGASVNDLEARIYLAPLDGKKVRNNMDVQISPSTAKREEFGVMLGKVRSVAAFPASAEGMMRSLKNDKLVQQLAAGAAPIEVQSDLIPSATTASGYKWSSPQGPQGRIESGTMCDASITVRRQRPISLVIPLLRAELGV</sequence>
<dbReference type="InterPro" id="IPR022275">
    <property type="entry name" value="NHPM_bacteriocin_SS_HylD"/>
</dbReference>
<dbReference type="AlphaFoldDB" id="A0A1I4P713"/>
<reference evidence="6 7" key="1">
    <citation type="submission" date="2016-10" db="EMBL/GenBank/DDBJ databases">
        <authorList>
            <person name="de Groot N.N."/>
        </authorList>
    </citation>
    <scope>NUCLEOTIDE SEQUENCE [LARGE SCALE GENOMIC DNA]</scope>
    <source>
        <strain evidence="6 7">ATCC 43154</strain>
    </source>
</reference>
<dbReference type="InterPro" id="IPR011053">
    <property type="entry name" value="Single_hybrid_motif"/>
</dbReference>
<protein>
    <submittedName>
        <fullName evidence="6">HlyD family secretion protein</fullName>
    </submittedName>
</protein>
<keyword evidence="7" id="KW-1185">Reference proteome</keyword>
<evidence type="ECO:0000256" key="1">
    <source>
        <dbReference type="ARBA" id="ARBA00004167"/>
    </source>
</evidence>
<comment type="subcellular location">
    <subcellularLocation>
        <location evidence="1">Membrane</location>
        <topology evidence="1">Single-pass membrane protein</topology>
    </subcellularLocation>
</comment>
<dbReference type="EMBL" id="FOTW01000015">
    <property type="protein sequence ID" value="SFM23370.1"/>
    <property type="molecule type" value="Genomic_DNA"/>
</dbReference>
<evidence type="ECO:0000256" key="2">
    <source>
        <dbReference type="ARBA" id="ARBA00022692"/>
    </source>
</evidence>
<gene>
    <name evidence="6" type="ORF">SAMN02982985_03294</name>
</gene>
<keyword evidence="4 5" id="KW-0472">Membrane</keyword>
<evidence type="ECO:0000256" key="4">
    <source>
        <dbReference type="ARBA" id="ARBA00023136"/>
    </source>
</evidence>
<evidence type="ECO:0000256" key="5">
    <source>
        <dbReference type="SAM" id="Phobius"/>
    </source>
</evidence>
<evidence type="ECO:0000313" key="7">
    <source>
        <dbReference type="Proteomes" id="UP000199470"/>
    </source>
</evidence>
<dbReference type="OrthoDB" id="8439633at2"/>
<name>A0A1I4P713_9BURK</name>
<evidence type="ECO:0000256" key="3">
    <source>
        <dbReference type="ARBA" id="ARBA00022989"/>
    </source>
</evidence>
<dbReference type="InterPro" id="IPR050739">
    <property type="entry name" value="MFP"/>
</dbReference>
<dbReference type="PANTHER" id="PTHR30386">
    <property type="entry name" value="MEMBRANE FUSION SUBUNIT OF EMRAB-TOLC MULTIDRUG EFFLUX PUMP"/>
    <property type="match status" value="1"/>
</dbReference>
<dbReference type="NCBIfam" id="TIGR03794">
    <property type="entry name" value="NHLM_micro_HlyD"/>
    <property type="match status" value="1"/>
</dbReference>
<evidence type="ECO:0000313" key="6">
    <source>
        <dbReference type="EMBL" id="SFM23370.1"/>
    </source>
</evidence>
<keyword evidence="2 5" id="KW-0812">Transmembrane</keyword>
<dbReference type="RefSeq" id="WP_093388781.1">
    <property type="nucleotide sequence ID" value="NZ_FOTW01000015.1"/>
</dbReference>
<dbReference type="Gene3D" id="2.40.50.100">
    <property type="match status" value="1"/>
</dbReference>
<proteinExistence type="predicted"/>
<keyword evidence="3 5" id="KW-1133">Transmembrane helix</keyword>
<accession>A0A1I4P713</accession>
<feature type="transmembrane region" description="Helical" evidence="5">
    <location>
        <begin position="34"/>
        <end position="53"/>
    </location>
</feature>
<dbReference type="Proteomes" id="UP000199470">
    <property type="component" value="Unassembled WGS sequence"/>
</dbReference>
<dbReference type="PANTHER" id="PTHR30386:SF26">
    <property type="entry name" value="TRANSPORT PROTEIN COMB"/>
    <property type="match status" value="1"/>
</dbReference>
<dbReference type="GO" id="GO:0016020">
    <property type="term" value="C:membrane"/>
    <property type="evidence" value="ECO:0007669"/>
    <property type="project" value="UniProtKB-SubCell"/>
</dbReference>